<dbReference type="PROSITE" id="PS50075">
    <property type="entry name" value="CARRIER"/>
    <property type="match status" value="1"/>
</dbReference>
<evidence type="ECO:0000259" key="1">
    <source>
        <dbReference type="PROSITE" id="PS50075"/>
    </source>
</evidence>
<organism evidence="2 3">
    <name type="scientific">Paenibacillus anaericanus</name>
    <dbReference type="NCBI Taxonomy" id="170367"/>
    <lineage>
        <taxon>Bacteria</taxon>
        <taxon>Bacillati</taxon>
        <taxon>Bacillota</taxon>
        <taxon>Bacilli</taxon>
        <taxon>Bacillales</taxon>
        <taxon>Paenibacillaceae</taxon>
        <taxon>Paenibacillus</taxon>
    </lineage>
</organism>
<gene>
    <name evidence="2" type="ORF">EJP82_21515</name>
</gene>
<dbReference type="EMBL" id="RZNY01000023">
    <property type="protein sequence ID" value="RUT42924.1"/>
    <property type="molecule type" value="Genomic_DNA"/>
</dbReference>
<dbReference type="InterPro" id="IPR036736">
    <property type="entry name" value="ACP-like_sf"/>
</dbReference>
<comment type="caution">
    <text evidence="2">The sequence shown here is derived from an EMBL/GenBank/DDBJ whole genome shotgun (WGS) entry which is preliminary data.</text>
</comment>
<protein>
    <submittedName>
        <fullName evidence="2">Acyl carrier protein</fullName>
    </submittedName>
</protein>
<dbReference type="InterPro" id="IPR009081">
    <property type="entry name" value="PP-bd_ACP"/>
</dbReference>
<dbReference type="AlphaFoldDB" id="A0A3S1BMH2"/>
<evidence type="ECO:0000313" key="2">
    <source>
        <dbReference type="EMBL" id="RUT42924.1"/>
    </source>
</evidence>
<proteinExistence type="predicted"/>
<dbReference type="Proteomes" id="UP000279446">
    <property type="component" value="Unassembled WGS sequence"/>
</dbReference>
<dbReference type="Gene3D" id="1.10.1200.10">
    <property type="entry name" value="ACP-like"/>
    <property type="match status" value="1"/>
</dbReference>
<sequence>MNMYEFEYKLRELIINELELEDVNHLGLDDPLFETDEADNYALDSVDAVELAVLVKRNYNIELSEEDSGAFASIRLLAAKVMEKQTINVNS</sequence>
<evidence type="ECO:0000313" key="3">
    <source>
        <dbReference type="Proteomes" id="UP000279446"/>
    </source>
</evidence>
<feature type="domain" description="Carrier" evidence="1">
    <location>
        <begin position="1"/>
        <end position="85"/>
    </location>
</feature>
<keyword evidence="3" id="KW-1185">Reference proteome</keyword>
<accession>A0A3S1BMH2</accession>
<dbReference type="SUPFAM" id="SSF47336">
    <property type="entry name" value="ACP-like"/>
    <property type="match status" value="1"/>
</dbReference>
<reference evidence="2 3" key="1">
    <citation type="submission" date="2018-12" db="EMBL/GenBank/DDBJ databases">
        <authorList>
            <person name="Sun L."/>
            <person name="Chen Z."/>
        </authorList>
    </citation>
    <scope>NUCLEOTIDE SEQUENCE [LARGE SCALE GENOMIC DNA]</scope>
    <source>
        <strain evidence="2 3">DSM 15890</strain>
    </source>
</reference>
<dbReference type="OrthoDB" id="9804551at2"/>
<name>A0A3S1BMH2_9BACL</name>